<accession>A0A2N0VJN9</accession>
<gene>
    <name evidence="6" type="primary">prmA</name>
    <name evidence="7" type="ORF">CWD77_02810</name>
</gene>
<dbReference type="InterPro" id="IPR050078">
    <property type="entry name" value="Ribosomal_L11_MeTrfase_PrmA"/>
</dbReference>
<dbReference type="GO" id="GO:0032259">
    <property type="term" value="P:methylation"/>
    <property type="evidence" value="ECO:0007669"/>
    <property type="project" value="UniProtKB-KW"/>
</dbReference>
<dbReference type="GO" id="GO:0005737">
    <property type="term" value="C:cytoplasm"/>
    <property type="evidence" value="ECO:0007669"/>
    <property type="project" value="UniProtKB-SubCell"/>
</dbReference>
<proteinExistence type="inferred from homology"/>
<name>A0A2N0VJN9_9BACT</name>
<dbReference type="HAMAP" id="MF_00735">
    <property type="entry name" value="Methyltr_PrmA"/>
    <property type="match status" value="1"/>
</dbReference>
<keyword evidence="7" id="KW-0687">Ribonucleoprotein</keyword>
<feature type="binding site" evidence="6">
    <location>
        <position position="148"/>
    </location>
    <ligand>
        <name>S-adenosyl-L-methionine</name>
        <dbReference type="ChEBI" id="CHEBI:59789"/>
    </ligand>
</feature>
<dbReference type="PANTHER" id="PTHR43648:SF1">
    <property type="entry name" value="ELECTRON TRANSFER FLAVOPROTEIN BETA SUBUNIT LYSINE METHYLTRANSFERASE"/>
    <property type="match status" value="1"/>
</dbReference>
<comment type="function">
    <text evidence="6">Methylates ribosomal protein L11.</text>
</comment>
<keyword evidence="4 6" id="KW-0808">Transferase</keyword>
<dbReference type="InterPro" id="IPR004498">
    <property type="entry name" value="Ribosomal_PrmA_MeTrfase"/>
</dbReference>
<protein>
    <recommendedName>
        <fullName evidence="6">Ribosomal protein L11 methyltransferase</fullName>
        <shortName evidence="6">L11 Mtase</shortName>
        <ecNumber evidence="6">2.1.1.-</ecNumber>
    </recommendedName>
</protein>
<comment type="catalytic activity">
    <reaction evidence="6">
        <text>L-lysyl-[protein] + 3 S-adenosyl-L-methionine = N(6),N(6),N(6)-trimethyl-L-lysyl-[protein] + 3 S-adenosyl-L-homocysteine + 3 H(+)</text>
        <dbReference type="Rhea" id="RHEA:54192"/>
        <dbReference type="Rhea" id="RHEA-COMP:9752"/>
        <dbReference type="Rhea" id="RHEA-COMP:13826"/>
        <dbReference type="ChEBI" id="CHEBI:15378"/>
        <dbReference type="ChEBI" id="CHEBI:29969"/>
        <dbReference type="ChEBI" id="CHEBI:57856"/>
        <dbReference type="ChEBI" id="CHEBI:59789"/>
        <dbReference type="ChEBI" id="CHEBI:61961"/>
    </reaction>
</comment>
<dbReference type="Pfam" id="PF06325">
    <property type="entry name" value="PrmA"/>
    <property type="match status" value="1"/>
</dbReference>
<comment type="similarity">
    <text evidence="1 6">Belongs to the methyltransferase superfamily. PrmA family.</text>
</comment>
<feature type="binding site" evidence="6">
    <location>
        <position position="214"/>
    </location>
    <ligand>
        <name>S-adenosyl-L-methionine</name>
        <dbReference type="ChEBI" id="CHEBI:59789"/>
    </ligand>
</feature>
<sequence length="280" mass="31978">MNYIKLVFKLKDRYQEPFIAELMEMDFYGFEQFDNRLIAYVEKPRYNDSNREMIEQMIGIYPDAEFVETEDLEEQNWNQEWEKSIQPQVIGQFFVRPTWSTVTPSKGQILVEIDPKMAFGTGYHATTRLMLNQLSSIDVSGKKVLDAGTGTGILAIATVKLGAKKAVGFDVDSWSEVNATENALINNVGDQVDIRFGSVEQVKDTEIFDVTLANINRNVILEIIPFLVKHTNIGGDICLTGLLNTDEDIIREVLKIHPVDIVEQTREDEWILFHLKKIQA</sequence>
<dbReference type="OrthoDB" id="9785995at2"/>
<feature type="binding site" evidence="6">
    <location>
        <position position="170"/>
    </location>
    <ligand>
        <name>S-adenosyl-L-methionine</name>
        <dbReference type="ChEBI" id="CHEBI:59789"/>
    </ligand>
</feature>
<dbReference type="NCBIfam" id="NF001785">
    <property type="entry name" value="PRK00517.2-2"/>
    <property type="match status" value="1"/>
</dbReference>
<dbReference type="GO" id="GO:0005840">
    <property type="term" value="C:ribosome"/>
    <property type="evidence" value="ECO:0007669"/>
    <property type="project" value="UniProtKB-KW"/>
</dbReference>
<evidence type="ECO:0000313" key="8">
    <source>
        <dbReference type="Proteomes" id="UP000233398"/>
    </source>
</evidence>
<dbReference type="Gene3D" id="3.40.50.150">
    <property type="entry name" value="Vaccinia Virus protein VP39"/>
    <property type="match status" value="1"/>
</dbReference>
<reference evidence="7 8" key="1">
    <citation type="submission" date="2017-11" db="EMBL/GenBank/DDBJ databases">
        <title>Rhodohalobacter 15182 sp. nov., isolated from a salt lake.</title>
        <authorList>
            <person name="Han S."/>
        </authorList>
    </citation>
    <scope>NUCLEOTIDE SEQUENCE [LARGE SCALE GENOMIC DNA]</scope>
    <source>
        <strain evidence="7 8">15182</strain>
    </source>
</reference>
<dbReference type="EMBL" id="PISP01000001">
    <property type="protein sequence ID" value="PKD44415.1"/>
    <property type="molecule type" value="Genomic_DNA"/>
</dbReference>
<evidence type="ECO:0000256" key="4">
    <source>
        <dbReference type="ARBA" id="ARBA00022679"/>
    </source>
</evidence>
<evidence type="ECO:0000256" key="3">
    <source>
        <dbReference type="ARBA" id="ARBA00022603"/>
    </source>
</evidence>
<keyword evidence="2 6" id="KW-0963">Cytoplasm</keyword>
<evidence type="ECO:0000256" key="2">
    <source>
        <dbReference type="ARBA" id="ARBA00022490"/>
    </source>
</evidence>
<organism evidence="7 8">
    <name type="scientific">Rhodohalobacter barkolensis</name>
    <dbReference type="NCBI Taxonomy" id="2053187"/>
    <lineage>
        <taxon>Bacteria</taxon>
        <taxon>Pseudomonadati</taxon>
        <taxon>Balneolota</taxon>
        <taxon>Balneolia</taxon>
        <taxon>Balneolales</taxon>
        <taxon>Balneolaceae</taxon>
        <taxon>Rhodohalobacter</taxon>
    </lineage>
</organism>
<dbReference type="PANTHER" id="PTHR43648">
    <property type="entry name" value="ELECTRON TRANSFER FLAVOPROTEIN BETA SUBUNIT LYSINE METHYLTRANSFERASE"/>
    <property type="match status" value="1"/>
</dbReference>
<keyword evidence="5 6" id="KW-0949">S-adenosyl-L-methionine</keyword>
<evidence type="ECO:0000313" key="7">
    <source>
        <dbReference type="EMBL" id="PKD44415.1"/>
    </source>
</evidence>
<dbReference type="CDD" id="cd02440">
    <property type="entry name" value="AdoMet_MTases"/>
    <property type="match status" value="1"/>
</dbReference>
<dbReference type="RefSeq" id="WP_101071707.1">
    <property type="nucleotide sequence ID" value="NZ_PISP01000001.1"/>
</dbReference>
<evidence type="ECO:0000256" key="6">
    <source>
        <dbReference type="HAMAP-Rule" id="MF_00735"/>
    </source>
</evidence>
<evidence type="ECO:0000256" key="1">
    <source>
        <dbReference type="ARBA" id="ARBA00009741"/>
    </source>
</evidence>
<dbReference type="EC" id="2.1.1.-" evidence="6"/>
<dbReference type="Proteomes" id="UP000233398">
    <property type="component" value="Unassembled WGS sequence"/>
</dbReference>
<dbReference type="GO" id="GO:0016279">
    <property type="term" value="F:protein-lysine N-methyltransferase activity"/>
    <property type="evidence" value="ECO:0007669"/>
    <property type="project" value="RHEA"/>
</dbReference>
<evidence type="ECO:0000256" key="5">
    <source>
        <dbReference type="ARBA" id="ARBA00022691"/>
    </source>
</evidence>
<comment type="caution">
    <text evidence="7">The sequence shown here is derived from an EMBL/GenBank/DDBJ whole genome shotgun (WGS) entry which is preliminary data.</text>
</comment>
<feature type="binding site" evidence="6">
    <location>
        <position position="127"/>
    </location>
    <ligand>
        <name>S-adenosyl-L-methionine</name>
        <dbReference type="ChEBI" id="CHEBI:59789"/>
    </ligand>
</feature>
<dbReference type="AlphaFoldDB" id="A0A2N0VJN9"/>
<comment type="subcellular location">
    <subcellularLocation>
        <location evidence="6">Cytoplasm</location>
    </subcellularLocation>
</comment>
<keyword evidence="8" id="KW-1185">Reference proteome</keyword>
<keyword evidence="7" id="KW-0689">Ribosomal protein</keyword>
<dbReference type="InterPro" id="IPR029063">
    <property type="entry name" value="SAM-dependent_MTases_sf"/>
</dbReference>
<dbReference type="SUPFAM" id="SSF53335">
    <property type="entry name" value="S-adenosyl-L-methionine-dependent methyltransferases"/>
    <property type="match status" value="1"/>
</dbReference>
<keyword evidence="3 6" id="KW-0489">Methyltransferase</keyword>